<evidence type="ECO:0008006" key="3">
    <source>
        <dbReference type="Google" id="ProtNLM"/>
    </source>
</evidence>
<accession>A0A6H3P0K6</accession>
<name>A0A6H3P0K6_9LEPT</name>
<keyword evidence="2" id="KW-1185">Reference proteome</keyword>
<organism evidence="1 2">
    <name type="scientific">Leptospira bandrabouensis</name>
    <dbReference type="NCBI Taxonomy" id="2484903"/>
    <lineage>
        <taxon>Bacteria</taxon>
        <taxon>Pseudomonadati</taxon>
        <taxon>Spirochaetota</taxon>
        <taxon>Spirochaetia</taxon>
        <taxon>Leptospirales</taxon>
        <taxon>Leptospiraceae</taxon>
        <taxon>Leptospira</taxon>
    </lineage>
</organism>
<sequence length="272" mass="30034">MKHMLTKPILICFVFLISMTNCYFNPFVFDLLNPEKTKDNSSVLGMIAGLTNQTGTVRISGQLKREGAALSNVQISLQNVSPSLKSLTNSTTTNIYGRFLLDSPTGIVSLQFSDNGTIVNFQLNVSKTSVTLVSIDKTNYQVQSFEVYELGVEPPVYLELITSMPYDGLYIDEFNFNNTIAGGSMFMFSENLEVPAEGAKFGWAADNFIVSPAVYLLNVNVTPYYVQLILDNSTIQPLTTYTVTLNPGIKSETGKFLKPTTFQFKVGTLKAL</sequence>
<gene>
    <name evidence="1" type="ORF">EHR08_06665</name>
</gene>
<dbReference type="AlphaFoldDB" id="A0A6H3P0K6"/>
<evidence type="ECO:0000313" key="1">
    <source>
        <dbReference type="EMBL" id="TGN15954.1"/>
    </source>
</evidence>
<comment type="caution">
    <text evidence="1">The sequence shown here is derived from an EMBL/GenBank/DDBJ whole genome shotgun (WGS) entry which is preliminary data.</text>
</comment>
<dbReference type="EMBL" id="RQHU01000005">
    <property type="protein sequence ID" value="TGN15954.1"/>
    <property type="molecule type" value="Genomic_DNA"/>
</dbReference>
<reference evidence="1" key="1">
    <citation type="journal article" date="2019" name="PLoS Negl. Trop. Dis.">
        <title>Revisiting the worldwide diversity of Leptospira species in the environment.</title>
        <authorList>
            <person name="Vincent A.T."/>
            <person name="Schiettekatte O."/>
            <person name="Bourhy P."/>
            <person name="Veyrier F.J."/>
            <person name="Picardeau M."/>
        </authorList>
    </citation>
    <scope>NUCLEOTIDE SEQUENCE [LARGE SCALE GENOMIC DNA]</scope>
    <source>
        <strain evidence="1">201601109</strain>
    </source>
</reference>
<dbReference type="Proteomes" id="UP000297649">
    <property type="component" value="Unassembled WGS sequence"/>
</dbReference>
<protein>
    <recommendedName>
        <fullName evidence="3">Carboxypeptidase regulatory-like domain-containing protein</fullName>
    </recommendedName>
</protein>
<evidence type="ECO:0000313" key="2">
    <source>
        <dbReference type="Proteomes" id="UP000297649"/>
    </source>
</evidence>
<dbReference type="OrthoDB" id="329022at2"/>
<proteinExistence type="predicted"/>
<dbReference type="RefSeq" id="WP_135745590.1">
    <property type="nucleotide sequence ID" value="NZ_JAIZBL010000001.1"/>
</dbReference>